<dbReference type="CDD" id="cd16922">
    <property type="entry name" value="HATPase_EvgS-ArcB-TorS-like"/>
    <property type="match status" value="1"/>
</dbReference>
<dbReference type="PROSITE" id="PS50110">
    <property type="entry name" value="RESPONSE_REGULATORY"/>
    <property type="match status" value="1"/>
</dbReference>
<accession>A0A1J5S7W5</accession>
<keyword evidence="16" id="KW-0378">Hydrolase</keyword>
<dbReference type="PROSITE" id="PS50109">
    <property type="entry name" value="HIS_KIN"/>
    <property type="match status" value="1"/>
</dbReference>
<evidence type="ECO:0000256" key="5">
    <source>
        <dbReference type="ARBA" id="ARBA00022679"/>
    </source>
</evidence>
<dbReference type="SUPFAM" id="SSF47384">
    <property type="entry name" value="Homodimeric domain of signal transducing histidine kinase"/>
    <property type="match status" value="1"/>
</dbReference>
<gene>
    <name evidence="16" type="primary">luxQ_14</name>
    <name evidence="16" type="ORF">GALL_175860</name>
</gene>
<dbReference type="SUPFAM" id="SSF52172">
    <property type="entry name" value="CheY-like"/>
    <property type="match status" value="1"/>
</dbReference>
<dbReference type="Pfam" id="PF00072">
    <property type="entry name" value="Response_reg"/>
    <property type="match status" value="1"/>
</dbReference>
<dbReference type="NCBIfam" id="TIGR00229">
    <property type="entry name" value="sensory_box"/>
    <property type="match status" value="1"/>
</dbReference>
<evidence type="ECO:0000259" key="13">
    <source>
        <dbReference type="PROSITE" id="PS50109"/>
    </source>
</evidence>
<keyword evidence="11 12" id="KW-0472">Membrane</keyword>
<dbReference type="EC" id="2.7.13.3" evidence="3"/>
<evidence type="ECO:0000313" key="16">
    <source>
        <dbReference type="EMBL" id="OIR00333.1"/>
    </source>
</evidence>
<comment type="subcellular location">
    <subcellularLocation>
        <location evidence="2">Membrane</location>
    </subcellularLocation>
</comment>
<feature type="domain" description="PAS" evidence="15">
    <location>
        <begin position="221"/>
        <end position="261"/>
    </location>
</feature>
<evidence type="ECO:0000256" key="8">
    <source>
        <dbReference type="ARBA" id="ARBA00022777"/>
    </source>
</evidence>
<evidence type="ECO:0000256" key="9">
    <source>
        <dbReference type="ARBA" id="ARBA00022840"/>
    </source>
</evidence>
<dbReference type="InterPro" id="IPR000014">
    <property type="entry name" value="PAS"/>
</dbReference>
<dbReference type="InterPro" id="IPR003661">
    <property type="entry name" value="HisK_dim/P_dom"/>
</dbReference>
<evidence type="ECO:0000259" key="14">
    <source>
        <dbReference type="PROSITE" id="PS50110"/>
    </source>
</evidence>
<feature type="transmembrane region" description="Helical" evidence="12">
    <location>
        <begin position="12"/>
        <end position="31"/>
    </location>
</feature>
<reference evidence="16" key="1">
    <citation type="submission" date="2016-10" db="EMBL/GenBank/DDBJ databases">
        <title>Sequence of Gallionella enrichment culture.</title>
        <authorList>
            <person name="Poehlein A."/>
            <person name="Muehling M."/>
            <person name="Daniel R."/>
        </authorList>
    </citation>
    <scope>NUCLEOTIDE SEQUENCE</scope>
</reference>
<feature type="domain" description="Response regulatory" evidence="14">
    <location>
        <begin position="624"/>
        <end position="740"/>
    </location>
</feature>
<sequence length="830" mass="90707">MERWRSLSSKTRITGLFAALLLLVVGLALYASMTLRDISSRADHLGSRRLPLAVALSSLNNTLDEYRLAEARLLAYGLINDYAGIRQVDTALADISRRIATARADLRPLADDAATRADLAAFDQAWPLWRGQTRFLADMLLRGEDKGPIDLFSHREHDAFSAARAPILAAIDRARTAGASSASAALAAYARARTGTALALVVVAVLIAGAGLSVVAGMARDAVRYQSLLKSAVDGIHVVNETGDLVEASESFWRALGYSPKAPPPLNAADWDPDYPAEKLFALERAAHGAPTLYRSRHRRADGSLMDVEVVARGMDMDNRRYLILSARDIGERLAADAELRRYKTHLEEVVEQRTADLVVARNAALAANRAKSVFLANMSHELRTPLNAILGFSALMRRDSGLSEEQRGTLSIINRSGEYLLKLINDVLDMAKIEAGQMQLAHAPFDLGGLVHDLMEMMRIRASEKGLTLLLDQSSEFPRYIVGDEARVRQILVNLIGNAIKFTEEGGVTVRLGTHQNAIAHLIIEVEDSGPGIGAAEQAAIFQPFVQLGDASDSRGTGLGLSITHQFVQLMNGRLSLESQPGRGALFRVDLPLTAASESDVRRMVTQDEGDVIGLAEGEPSRRILIVEDQSENQLLMKKVLEPLRYSLMVAENGKQAVELFESWRPDLIFMDRRMPVMDGLESTRRIRARPGGAGVKIVAVTASAFREQRDEMLQAGLDDFIRKPYRSREIYDSLARQLGVKFRYAAPPPPLDAESEAPLTPEQFAPVPEPLRAALAAALESLERPRIDAALRAIAPHAPGLSRSLTALAENFQYAAILRVLEEIAAKS</sequence>
<dbReference type="Gene3D" id="3.40.50.2300">
    <property type="match status" value="1"/>
</dbReference>
<dbReference type="SMART" id="SM00387">
    <property type="entry name" value="HATPase_c"/>
    <property type="match status" value="1"/>
</dbReference>
<evidence type="ECO:0000256" key="2">
    <source>
        <dbReference type="ARBA" id="ARBA00004370"/>
    </source>
</evidence>
<dbReference type="SMART" id="SM00448">
    <property type="entry name" value="REC"/>
    <property type="match status" value="1"/>
</dbReference>
<dbReference type="Pfam" id="PF00512">
    <property type="entry name" value="HisKA"/>
    <property type="match status" value="1"/>
</dbReference>
<evidence type="ECO:0000259" key="15">
    <source>
        <dbReference type="PROSITE" id="PS50112"/>
    </source>
</evidence>
<dbReference type="InterPro" id="IPR035965">
    <property type="entry name" value="PAS-like_dom_sf"/>
</dbReference>
<keyword evidence="5 16" id="KW-0808">Transferase</keyword>
<organism evidence="16">
    <name type="scientific">mine drainage metagenome</name>
    <dbReference type="NCBI Taxonomy" id="410659"/>
    <lineage>
        <taxon>unclassified sequences</taxon>
        <taxon>metagenomes</taxon>
        <taxon>ecological metagenomes</taxon>
    </lineage>
</organism>
<dbReference type="GO" id="GO:0016020">
    <property type="term" value="C:membrane"/>
    <property type="evidence" value="ECO:0007669"/>
    <property type="project" value="UniProtKB-SubCell"/>
</dbReference>
<keyword evidence="10 12" id="KW-1133">Transmembrane helix</keyword>
<name>A0A1J5S7W5_9ZZZZ</name>
<evidence type="ECO:0000256" key="11">
    <source>
        <dbReference type="ARBA" id="ARBA00023136"/>
    </source>
</evidence>
<feature type="domain" description="Histidine kinase" evidence="13">
    <location>
        <begin position="378"/>
        <end position="596"/>
    </location>
</feature>
<evidence type="ECO:0000256" key="7">
    <source>
        <dbReference type="ARBA" id="ARBA00022741"/>
    </source>
</evidence>
<dbReference type="FunFam" id="1.10.287.130:FF:000004">
    <property type="entry name" value="Ethylene receptor 1"/>
    <property type="match status" value="1"/>
</dbReference>
<dbReference type="Gene3D" id="3.30.565.10">
    <property type="entry name" value="Histidine kinase-like ATPase, C-terminal domain"/>
    <property type="match status" value="1"/>
</dbReference>
<dbReference type="Gene3D" id="3.30.450.20">
    <property type="entry name" value="PAS domain"/>
    <property type="match status" value="1"/>
</dbReference>
<dbReference type="GO" id="GO:0000155">
    <property type="term" value="F:phosphorelay sensor kinase activity"/>
    <property type="evidence" value="ECO:0007669"/>
    <property type="project" value="InterPro"/>
</dbReference>
<feature type="transmembrane region" description="Helical" evidence="12">
    <location>
        <begin position="197"/>
        <end position="219"/>
    </location>
</feature>
<dbReference type="SMART" id="SM00388">
    <property type="entry name" value="HisKA"/>
    <property type="match status" value="1"/>
</dbReference>
<dbReference type="GO" id="GO:0016787">
    <property type="term" value="F:hydrolase activity"/>
    <property type="evidence" value="ECO:0007669"/>
    <property type="project" value="UniProtKB-KW"/>
</dbReference>
<keyword evidence="6 12" id="KW-0812">Transmembrane</keyword>
<dbReference type="InterPro" id="IPR011006">
    <property type="entry name" value="CheY-like_superfamily"/>
</dbReference>
<dbReference type="SUPFAM" id="SSF55874">
    <property type="entry name" value="ATPase domain of HSP90 chaperone/DNA topoisomerase II/histidine kinase"/>
    <property type="match status" value="1"/>
</dbReference>
<dbReference type="InterPro" id="IPR005467">
    <property type="entry name" value="His_kinase_dom"/>
</dbReference>
<keyword evidence="7" id="KW-0547">Nucleotide-binding</keyword>
<dbReference type="CDD" id="cd00082">
    <property type="entry name" value="HisKA"/>
    <property type="match status" value="1"/>
</dbReference>
<dbReference type="Gene3D" id="1.10.287.130">
    <property type="match status" value="1"/>
</dbReference>
<dbReference type="GO" id="GO:0005524">
    <property type="term" value="F:ATP binding"/>
    <property type="evidence" value="ECO:0007669"/>
    <property type="project" value="UniProtKB-KW"/>
</dbReference>
<dbReference type="Pfam" id="PF02518">
    <property type="entry name" value="HATPase_c"/>
    <property type="match status" value="1"/>
</dbReference>
<dbReference type="PROSITE" id="PS50112">
    <property type="entry name" value="PAS"/>
    <property type="match status" value="1"/>
</dbReference>
<protein>
    <recommendedName>
        <fullName evidence="3">histidine kinase</fullName>
        <ecNumber evidence="3">2.7.13.3</ecNumber>
    </recommendedName>
</protein>
<dbReference type="AlphaFoldDB" id="A0A1J5S7W5"/>
<evidence type="ECO:0000256" key="3">
    <source>
        <dbReference type="ARBA" id="ARBA00012438"/>
    </source>
</evidence>
<dbReference type="InterPro" id="IPR001789">
    <property type="entry name" value="Sig_transdc_resp-reg_receiver"/>
</dbReference>
<dbReference type="SUPFAM" id="SSF55785">
    <property type="entry name" value="PYP-like sensor domain (PAS domain)"/>
    <property type="match status" value="1"/>
</dbReference>
<dbReference type="InterPro" id="IPR003594">
    <property type="entry name" value="HATPase_dom"/>
</dbReference>
<dbReference type="CDD" id="cd17546">
    <property type="entry name" value="REC_hyHK_CKI1_RcsC-like"/>
    <property type="match status" value="1"/>
</dbReference>
<dbReference type="InterPro" id="IPR004358">
    <property type="entry name" value="Sig_transdc_His_kin-like_C"/>
</dbReference>
<dbReference type="PRINTS" id="PR00344">
    <property type="entry name" value="BCTRLSENSOR"/>
</dbReference>
<evidence type="ECO:0000256" key="12">
    <source>
        <dbReference type="SAM" id="Phobius"/>
    </source>
</evidence>
<evidence type="ECO:0000256" key="4">
    <source>
        <dbReference type="ARBA" id="ARBA00022553"/>
    </source>
</evidence>
<dbReference type="PANTHER" id="PTHR43047">
    <property type="entry name" value="TWO-COMPONENT HISTIDINE PROTEIN KINASE"/>
    <property type="match status" value="1"/>
</dbReference>
<keyword evidence="9" id="KW-0067">ATP-binding</keyword>
<proteinExistence type="predicted"/>
<dbReference type="FunFam" id="3.30.565.10:FF:000010">
    <property type="entry name" value="Sensor histidine kinase RcsC"/>
    <property type="match status" value="1"/>
</dbReference>
<evidence type="ECO:0000256" key="6">
    <source>
        <dbReference type="ARBA" id="ARBA00022692"/>
    </source>
</evidence>
<dbReference type="InterPro" id="IPR036097">
    <property type="entry name" value="HisK_dim/P_sf"/>
</dbReference>
<keyword evidence="4" id="KW-0597">Phosphoprotein</keyword>
<keyword evidence="8 16" id="KW-0418">Kinase</keyword>
<dbReference type="InterPro" id="IPR036890">
    <property type="entry name" value="HATPase_C_sf"/>
</dbReference>
<comment type="catalytic activity">
    <reaction evidence="1">
        <text>ATP + protein L-histidine = ADP + protein N-phospho-L-histidine.</text>
        <dbReference type="EC" id="2.7.13.3"/>
    </reaction>
</comment>
<evidence type="ECO:0000256" key="1">
    <source>
        <dbReference type="ARBA" id="ARBA00000085"/>
    </source>
</evidence>
<evidence type="ECO:0000256" key="10">
    <source>
        <dbReference type="ARBA" id="ARBA00022989"/>
    </source>
</evidence>
<comment type="caution">
    <text evidence="16">The sequence shown here is derived from an EMBL/GenBank/DDBJ whole genome shotgun (WGS) entry which is preliminary data.</text>
</comment>
<dbReference type="EMBL" id="MLJW01000096">
    <property type="protein sequence ID" value="OIR00333.1"/>
    <property type="molecule type" value="Genomic_DNA"/>
</dbReference>